<keyword evidence="2" id="KW-1185">Reference proteome</keyword>
<accession>A0A0J1BDU3</accession>
<protein>
    <submittedName>
        <fullName evidence="1">Uncharacterized protein</fullName>
    </submittedName>
</protein>
<dbReference type="Proteomes" id="UP000036367">
    <property type="component" value="Unassembled WGS sequence"/>
</dbReference>
<evidence type="ECO:0000313" key="2">
    <source>
        <dbReference type="Proteomes" id="UP000036367"/>
    </source>
</evidence>
<organism evidence="1 2">
    <name type="scientific">Rhodopirellula islandica</name>
    <dbReference type="NCBI Taxonomy" id="595434"/>
    <lineage>
        <taxon>Bacteria</taxon>
        <taxon>Pseudomonadati</taxon>
        <taxon>Planctomycetota</taxon>
        <taxon>Planctomycetia</taxon>
        <taxon>Pirellulales</taxon>
        <taxon>Pirellulaceae</taxon>
        <taxon>Rhodopirellula</taxon>
    </lineage>
</organism>
<gene>
    <name evidence="1" type="ORF">RISK_003056</name>
</gene>
<proteinExistence type="predicted"/>
<dbReference type="AlphaFoldDB" id="A0A0J1BDU3"/>
<reference evidence="1" key="1">
    <citation type="submission" date="2015-05" db="EMBL/GenBank/DDBJ databases">
        <title>Permanent draft genome of Rhodopirellula islandicus K833.</title>
        <authorList>
            <person name="Kizina J."/>
            <person name="Richter M."/>
            <person name="Glockner F.O."/>
            <person name="Harder J."/>
        </authorList>
    </citation>
    <scope>NUCLEOTIDE SEQUENCE [LARGE SCALE GENOMIC DNA]</scope>
    <source>
        <strain evidence="1">K833</strain>
    </source>
</reference>
<sequence>MGDVPAIQALHCPHPIEPLKSIDLAGLRSTLVKQMTAMRLVD</sequence>
<evidence type="ECO:0000313" key="1">
    <source>
        <dbReference type="EMBL" id="KLU04788.1"/>
    </source>
</evidence>
<comment type="caution">
    <text evidence="1">The sequence shown here is derived from an EMBL/GenBank/DDBJ whole genome shotgun (WGS) entry which is preliminary data.</text>
</comment>
<dbReference type="EMBL" id="LECT01000025">
    <property type="protein sequence ID" value="KLU04788.1"/>
    <property type="molecule type" value="Genomic_DNA"/>
</dbReference>
<name>A0A0J1BDU3_RHOIS</name>
<dbReference type="STRING" id="595434.RISK_003056"/>